<dbReference type="OrthoDB" id="9812295at2"/>
<reference evidence="3" key="1">
    <citation type="submission" date="2016-10" db="EMBL/GenBank/DDBJ databases">
        <authorList>
            <person name="Varghese N."/>
            <person name="Submissions S."/>
        </authorList>
    </citation>
    <scope>NUCLEOTIDE SEQUENCE [LARGE SCALE GENOMIC DNA]</scope>
    <source>
        <strain evidence="3">DSM 22965</strain>
    </source>
</reference>
<name>A0A1H1RHC7_9MICO</name>
<dbReference type="InterPro" id="IPR005025">
    <property type="entry name" value="FMN_Rdtase-like_dom"/>
</dbReference>
<dbReference type="RefSeq" id="WP_092666972.1">
    <property type="nucleotide sequence ID" value="NZ_LT629734.1"/>
</dbReference>
<dbReference type="InterPro" id="IPR029039">
    <property type="entry name" value="Flavoprotein-like_sf"/>
</dbReference>
<dbReference type="GO" id="GO:0016491">
    <property type="term" value="F:oxidoreductase activity"/>
    <property type="evidence" value="ECO:0007669"/>
    <property type="project" value="InterPro"/>
</dbReference>
<dbReference type="GO" id="GO:0010181">
    <property type="term" value="F:FMN binding"/>
    <property type="evidence" value="ECO:0007669"/>
    <property type="project" value="TreeGrafter"/>
</dbReference>
<dbReference type="EMBL" id="LT629734">
    <property type="protein sequence ID" value="SDS34956.1"/>
    <property type="molecule type" value="Genomic_DNA"/>
</dbReference>
<dbReference type="Gene3D" id="3.40.50.360">
    <property type="match status" value="1"/>
</dbReference>
<gene>
    <name evidence="2" type="ORF">SAMN04489719_2117</name>
</gene>
<evidence type="ECO:0000313" key="3">
    <source>
        <dbReference type="Proteomes" id="UP000199649"/>
    </source>
</evidence>
<dbReference type="GO" id="GO:0005829">
    <property type="term" value="C:cytosol"/>
    <property type="evidence" value="ECO:0007669"/>
    <property type="project" value="TreeGrafter"/>
</dbReference>
<protein>
    <submittedName>
        <fullName evidence="2">NAD(P)H-dependent FMN reductase</fullName>
    </submittedName>
</protein>
<dbReference type="STRING" id="684552.SAMN04489719_2117"/>
<evidence type="ECO:0000313" key="2">
    <source>
        <dbReference type="EMBL" id="SDS34956.1"/>
    </source>
</evidence>
<dbReference type="Pfam" id="PF03358">
    <property type="entry name" value="FMN_red"/>
    <property type="match status" value="1"/>
</dbReference>
<organism evidence="2 3">
    <name type="scientific">Agrococcus carbonis</name>
    <dbReference type="NCBI Taxonomy" id="684552"/>
    <lineage>
        <taxon>Bacteria</taxon>
        <taxon>Bacillati</taxon>
        <taxon>Actinomycetota</taxon>
        <taxon>Actinomycetes</taxon>
        <taxon>Micrococcales</taxon>
        <taxon>Microbacteriaceae</taxon>
        <taxon>Agrococcus</taxon>
    </lineage>
</organism>
<dbReference type="Proteomes" id="UP000199649">
    <property type="component" value="Chromosome I"/>
</dbReference>
<feature type="domain" description="NADPH-dependent FMN reductase-like" evidence="1">
    <location>
        <begin position="13"/>
        <end position="155"/>
    </location>
</feature>
<evidence type="ECO:0000259" key="1">
    <source>
        <dbReference type="Pfam" id="PF03358"/>
    </source>
</evidence>
<proteinExistence type="predicted"/>
<accession>A0A1H1RHC7</accession>
<dbReference type="SUPFAM" id="SSF52218">
    <property type="entry name" value="Flavoproteins"/>
    <property type="match status" value="1"/>
</dbReference>
<dbReference type="PANTHER" id="PTHR30543:SF21">
    <property type="entry name" value="NAD(P)H-DEPENDENT FMN REDUCTASE LOT6"/>
    <property type="match status" value="1"/>
</dbReference>
<dbReference type="AlphaFoldDB" id="A0A1H1RHC7"/>
<dbReference type="PANTHER" id="PTHR30543">
    <property type="entry name" value="CHROMATE REDUCTASE"/>
    <property type="match status" value="1"/>
</dbReference>
<sequence>MADTFHHEPPYSIGVICGSIAASSINRRLANAMMKLAPEDLQCSYIEIDKLGLYNHDLDGDYPPEAQELKRQIESSDGILIVTPEYNRSIPGALKNAIDWASRPWGTNSLARKPVGIAGASPGGIGTAVGQQHLKAIMSFCNAPLMNEIEAYITFKEEDFDDDDNCTNESTKGFLQSYMNAYDDFVRRVLTVVPQQR</sequence>
<dbReference type="InterPro" id="IPR050712">
    <property type="entry name" value="NAD(P)H-dep_reductase"/>
</dbReference>
<keyword evidence="3" id="KW-1185">Reference proteome</keyword>